<dbReference type="Proteomes" id="UP000325218">
    <property type="component" value="Unassembled WGS sequence"/>
</dbReference>
<evidence type="ECO:0000313" key="3">
    <source>
        <dbReference type="Proteomes" id="UP000325218"/>
    </source>
</evidence>
<reference evidence="2 3" key="1">
    <citation type="submission" date="2019-08" db="EMBL/GenBank/DDBJ databases">
        <title>Genome sequencing of Paenibacillus faecis DSM 23593(T).</title>
        <authorList>
            <person name="Kook J.-K."/>
            <person name="Park S.-N."/>
            <person name="Lim Y.K."/>
        </authorList>
    </citation>
    <scope>NUCLEOTIDE SEQUENCE [LARGE SCALE GENOMIC DNA]</scope>
    <source>
        <strain evidence="2 3">DSM 23593</strain>
    </source>
</reference>
<sequence length="173" mass="19818">MISKFHLESVGKEEDIYAPNGEAISGFGLFALTNDRVEYHFREEDMCLEEAESYIEHGLNALPDEAVDQLCDKMCAWKDEVLTETYPNLGRAEGLLEAQGRSILPFISISDIHIYRNPYDPQDPRFGAVLSAGMEWDYEDGIEIILKGQEVLEVREFLGYGEHSIWDEDDYKE</sequence>
<keyword evidence="3" id="KW-1185">Reference proteome</keyword>
<evidence type="ECO:0000313" key="2">
    <source>
        <dbReference type="EMBL" id="TYA10664.1"/>
    </source>
</evidence>
<dbReference type="InterPro" id="IPR054254">
    <property type="entry name" value="DUF6985"/>
</dbReference>
<evidence type="ECO:0000259" key="1">
    <source>
        <dbReference type="Pfam" id="PF22481"/>
    </source>
</evidence>
<dbReference type="OrthoDB" id="2593254at2"/>
<protein>
    <recommendedName>
        <fullName evidence="1">DUF6985 domain-containing protein</fullName>
    </recommendedName>
</protein>
<comment type="caution">
    <text evidence="2">The sequence shown here is derived from an EMBL/GenBank/DDBJ whole genome shotgun (WGS) entry which is preliminary data.</text>
</comment>
<feature type="domain" description="DUF6985" evidence="1">
    <location>
        <begin position="49"/>
        <end position="157"/>
    </location>
</feature>
<dbReference type="EMBL" id="VSDO01000005">
    <property type="protein sequence ID" value="TYA10664.1"/>
    <property type="molecule type" value="Genomic_DNA"/>
</dbReference>
<name>A0A5D0CN78_9BACL</name>
<accession>A0A5D0CN78</accession>
<proteinExistence type="predicted"/>
<organism evidence="2 3">
    <name type="scientific">Paenibacillus faecis</name>
    <dbReference type="NCBI Taxonomy" id="862114"/>
    <lineage>
        <taxon>Bacteria</taxon>
        <taxon>Bacillati</taxon>
        <taxon>Bacillota</taxon>
        <taxon>Bacilli</taxon>
        <taxon>Bacillales</taxon>
        <taxon>Paenibacillaceae</taxon>
        <taxon>Paenibacillus</taxon>
    </lineage>
</organism>
<dbReference type="AlphaFoldDB" id="A0A5D0CN78"/>
<gene>
    <name evidence="2" type="ORF">FRY98_22985</name>
</gene>
<dbReference type="Pfam" id="PF22481">
    <property type="entry name" value="DUF6985"/>
    <property type="match status" value="1"/>
</dbReference>